<feature type="compositionally biased region" description="Low complexity" evidence="2">
    <location>
        <begin position="244"/>
        <end position="260"/>
    </location>
</feature>
<reference evidence="3" key="1">
    <citation type="submission" date="2020-05" db="EMBL/GenBank/DDBJ databases">
        <authorList>
            <person name="Chiriac C."/>
            <person name="Salcher M."/>
            <person name="Ghai R."/>
            <person name="Kavagutti S V."/>
        </authorList>
    </citation>
    <scope>NUCLEOTIDE SEQUENCE</scope>
</reference>
<dbReference type="InterPro" id="IPR002347">
    <property type="entry name" value="SDR_fam"/>
</dbReference>
<organism evidence="3">
    <name type="scientific">freshwater metagenome</name>
    <dbReference type="NCBI Taxonomy" id="449393"/>
    <lineage>
        <taxon>unclassified sequences</taxon>
        <taxon>metagenomes</taxon>
        <taxon>ecological metagenomes</taxon>
    </lineage>
</organism>
<evidence type="ECO:0000313" key="3">
    <source>
        <dbReference type="EMBL" id="CAB4872008.1"/>
    </source>
</evidence>
<dbReference type="GO" id="GO:0030497">
    <property type="term" value="P:fatty acid elongation"/>
    <property type="evidence" value="ECO:0007669"/>
    <property type="project" value="TreeGrafter"/>
</dbReference>
<gene>
    <name evidence="3" type="ORF">UFOPK3376_00888</name>
</gene>
<dbReference type="CDD" id="cd05233">
    <property type="entry name" value="SDR_c"/>
    <property type="match status" value="1"/>
</dbReference>
<accession>A0A6J7DR14</accession>
<dbReference type="InterPro" id="IPR020904">
    <property type="entry name" value="Sc_DH/Rdtase_CS"/>
</dbReference>
<feature type="region of interest" description="Disordered" evidence="2">
    <location>
        <begin position="235"/>
        <end position="260"/>
    </location>
</feature>
<dbReference type="InterPro" id="IPR036291">
    <property type="entry name" value="NAD(P)-bd_dom_sf"/>
</dbReference>
<protein>
    <submittedName>
        <fullName evidence="3">Unannotated protein</fullName>
    </submittedName>
</protein>
<comment type="similarity">
    <text evidence="1">Belongs to the short-chain dehydrogenases/reductases (SDR) family.</text>
</comment>
<dbReference type="PANTHER" id="PTHR42760">
    <property type="entry name" value="SHORT-CHAIN DEHYDROGENASES/REDUCTASES FAMILY MEMBER"/>
    <property type="match status" value="1"/>
</dbReference>
<dbReference type="PROSITE" id="PS00061">
    <property type="entry name" value="ADH_SHORT"/>
    <property type="match status" value="1"/>
</dbReference>
<dbReference type="Pfam" id="PF13561">
    <property type="entry name" value="adh_short_C2"/>
    <property type="match status" value="1"/>
</dbReference>
<evidence type="ECO:0000256" key="1">
    <source>
        <dbReference type="ARBA" id="ARBA00006484"/>
    </source>
</evidence>
<dbReference type="PANTHER" id="PTHR42760:SF123">
    <property type="entry name" value="OXIDOREDUCTASE"/>
    <property type="match status" value="1"/>
</dbReference>
<dbReference type="FunFam" id="3.40.50.720:FF:000084">
    <property type="entry name" value="Short-chain dehydrogenase reductase"/>
    <property type="match status" value="1"/>
</dbReference>
<dbReference type="SUPFAM" id="SSF51735">
    <property type="entry name" value="NAD(P)-binding Rossmann-fold domains"/>
    <property type="match status" value="1"/>
</dbReference>
<dbReference type="AlphaFoldDB" id="A0A6J7DR14"/>
<dbReference type="PRINTS" id="PR00081">
    <property type="entry name" value="GDHRDH"/>
</dbReference>
<dbReference type="GO" id="GO:0016616">
    <property type="term" value="F:oxidoreductase activity, acting on the CH-OH group of donors, NAD or NADP as acceptor"/>
    <property type="evidence" value="ECO:0007669"/>
    <property type="project" value="TreeGrafter"/>
</dbReference>
<name>A0A6J7DR14_9ZZZZ</name>
<evidence type="ECO:0000256" key="2">
    <source>
        <dbReference type="SAM" id="MobiDB-lite"/>
    </source>
</evidence>
<dbReference type="PRINTS" id="PR00080">
    <property type="entry name" value="SDRFAMILY"/>
</dbReference>
<proteinExistence type="inferred from homology"/>
<sequence>MNDVAGSRRAVVTGAARGIGAAIADRLAVDGFEVIRLDVLDGEGVLQCDITDADAVRHIADSVGDVDVLVNNAAVWRFAALEDVDPDDFSAVLDINLRGPLLTTQAFGRSMLRRGHGSIVNIVSIGALHANPAVGAYSASKAGLVALTRQTALEWGPRGIRCNAVGPGLIATEGAGLYHDADIRRARAAAVPLRRLGAPSDISEVVAFFASDASAYVSGQVLYVDGGLSSSLMTTLPRPPGIPGPQLAPAAAAQGEHNDA</sequence>
<dbReference type="Gene3D" id="3.40.50.720">
    <property type="entry name" value="NAD(P)-binding Rossmann-like Domain"/>
    <property type="match status" value="1"/>
</dbReference>
<dbReference type="EMBL" id="CAFBLP010000016">
    <property type="protein sequence ID" value="CAB4872008.1"/>
    <property type="molecule type" value="Genomic_DNA"/>
</dbReference>